<evidence type="ECO:0000256" key="3">
    <source>
        <dbReference type="ARBA" id="ARBA00022558"/>
    </source>
</evidence>
<evidence type="ECO:0000256" key="1">
    <source>
        <dbReference type="ARBA" id="ARBA00004561"/>
    </source>
</evidence>
<reference evidence="10" key="1">
    <citation type="submission" date="2011-10" db="EMBL/GenBank/DDBJ databases">
        <title>The complete genome of chromosome of Thermovirga lienii DSM 17291.</title>
        <authorList>
            <consortium name="US DOE Joint Genome Institute (JGI-PGF)"/>
            <person name="Lucas S."/>
            <person name="Copeland A."/>
            <person name="Lapidus A."/>
            <person name="Glavina del Rio T."/>
            <person name="Dalin E."/>
            <person name="Tice H."/>
            <person name="Bruce D."/>
            <person name="Goodwin L."/>
            <person name="Pitluck S."/>
            <person name="Peters L."/>
            <person name="Mikhailova N."/>
            <person name="Saunders E."/>
            <person name="Kyrpides N."/>
            <person name="Mavromatis K."/>
            <person name="Ivanova N."/>
            <person name="Last F.I."/>
            <person name="Brettin T."/>
            <person name="Detter J.C."/>
            <person name="Han C."/>
            <person name="Larimer F."/>
            <person name="Land M."/>
            <person name="Hauser L."/>
            <person name="Markowitz V."/>
            <person name="Cheng J.-F."/>
            <person name="Hugenholtz P."/>
            <person name="Woyke T."/>
            <person name="Wu D."/>
            <person name="Spring S."/>
            <person name="Schroeder M."/>
            <person name="Brambilla E.-M."/>
            <person name="Klenk H.-P."/>
            <person name="Eisen J.A."/>
        </authorList>
    </citation>
    <scope>NUCLEOTIDE SEQUENCE [LARGE SCALE GENOMIC DNA]</scope>
    <source>
        <strain evidence="10">ATCC BAA-1197 / DSM 17291 / Cas60314</strain>
    </source>
</reference>
<evidence type="ECO:0000259" key="7">
    <source>
        <dbReference type="Pfam" id="PF01345"/>
    </source>
</evidence>
<keyword evidence="5" id="KW-0106">Calcium</keyword>
<dbReference type="InterPro" id="IPR011047">
    <property type="entry name" value="Quinoprotein_ADH-like_sf"/>
</dbReference>
<evidence type="ECO:0000313" key="10">
    <source>
        <dbReference type="Proteomes" id="UP000005868"/>
    </source>
</evidence>
<dbReference type="SUPFAM" id="SSF50998">
    <property type="entry name" value="Quinoprotein alcohol dehydrogenase-like"/>
    <property type="match status" value="1"/>
</dbReference>
<feature type="domain" description="PilY1 beta-propeller" evidence="8">
    <location>
        <begin position="925"/>
        <end position="1004"/>
    </location>
</feature>
<reference evidence="9 10" key="2">
    <citation type="journal article" date="2012" name="Stand. Genomic Sci.">
        <title>Genome sequence of the moderately thermophilic, amino-acid-degrading and sulfur-reducing bacterium Thermovirga lienii type strain (Cas60314(T)).</title>
        <authorList>
            <person name="Goker M."/>
            <person name="Saunders E."/>
            <person name="Lapidus A."/>
            <person name="Nolan M."/>
            <person name="Lucas S."/>
            <person name="Hammon N."/>
            <person name="Deshpande S."/>
            <person name="Cheng J.F."/>
            <person name="Han C."/>
            <person name="Tapia R."/>
            <person name="Goodwin L.A."/>
            <person name="Pitluck S."/>
            <person name="Liolios K."/>
            <person name="Mavromatis K."/>
            <person name="Pagani I."/>
            <person name="Ivanova N."/>
            <person name="Mikhailova N."/>
            <person name="Pati A."/>
            <person name="Chen A."/>
            <person name="Palaniappan K."/>
            <person name="Land M."/>
            <person name="Chang Y.J."/>
            <person name="Jeffries C.D."/>
            <person name="Brambilla E.M."/>
            <person name="Rohde M."/>
            <person name="Spring S."/>
            <person name="Detter J.C."/>
            <person name="Woyke T."/>
            <person name="Bristow J."/>
            <person name="Eisen J.A."/>
            <person name="Markowitz V."/>
            <person name="Hugenholtz P."/>
            <person name="Kyrpides N.C."/>
            <person name="Klenk H.P."/>
        </authorList>
    </citation>
    <scope>NUCLEOTIDE SEQUENCE [LARGE SCALE GENOMIC DNA]</scope>
    <source>
        <strain evidence="10">ATCC BAA-1197 / DSM 17291 / Cas60314</strain>
    </source>
</reference>
<keyword evidence="10" id="KW-1185">Reference proteome</keyword>
<dbReference type="InterPro" id="IPR018391">
    <property type="entry name" value="PQQ_b-propeller_rpt"/>
</dbReference>
<dbReference type="EMBL" id="CP003096">
    <property type="protein sequence ID" value="AER65791.1"/>
    <property type="molecule type" value="Genomic_DNA"/>
</dbReference>
<dbReference type="STRING" id="580340.Tlie_0045"/>
<dbReference type="SMART" id="SM00564">
    <property type="entry name" value="PQQ"/>
    <property type="match status" value="4"/>
</dbReference>
<evidence type="ECO:0000259" key="8">
    <source>
        <dbReference type="Pfam" id="PF05567"/>
    </source>
</evidence>
<sequence>MVRTKLSILFYGVLIWALMVEPSWAVNLSVTKTVDNPTPKAGDYVTFTIVVENLEKSEESAGTLLTDDMSVFEDVMYRYRMGYWAGNGSNRYYTYEPSSYTSWSSWPGMVTLGWMDRWRKKEGGKGGRYEIQIRAKVKESLAGREIVNTAKVKKDDFESSATASIYVREEPWAGGEVFTPYYKPIPTLYDTSMQPNVLLLLDTSGSMTFNMQDDESTYGDGSKPVTYGFSSPQFYYGKDTDPSNNDPNVERNYHPNLKYVSETEVELIKQNQGEWALTYLGYDSASSQYLYPNDSRMYQMKVVLNNIFSDEQLIYGLRVALATYDQEYSSGGSLSDWYKFPRLYYGGYYYEDQYLHYRTGEARALLRENFASIDDPSHLEALLKWFDGVEENGNPELRAQGATPLAASIYGHNGYSWNSSIDSAVKFFKASGVIQGWCQKNYLIVLTDGADNGPGDPVEAVRRLYDEAKKSSWPQFFGRKAYPVKTLVIGLIDPDSMPDLAEELNEMADYGWDGTEGNADPTDDPFDDGDPGAYFATNIDELLAAFREIFSIIQTDQITGGAPLVSPTRTDVGGGAVYVASFLPQEYSQWKGHLYKYSLVSGDIGDSPEWDAAEELERIIEENSRVVCTIDWEGSSASKPSGLGSGTNFVRVSPQESSTLADEISPEGVTLPEAYISKFIQWINGYDAWGETAGNVYRSAFADIYHGGVTEVGPPSANYPSTSYYNFAQEHKTRDKVLYAQSNAGVLYAIDPDSGEEKWAFIPPNVLARGRLLGLKAYYGSDNMKLLDEAISVPRYLLDGPLIAEDVVLPEDEQWGTVLVGCLGYGGNGMYALDITDPNEPRFLWAVENNMVSPNGSALLPEESRKVHYWKKGASGSKIDYETHTHQDVSDDSDLDYKKLYRTLSTPLLGYLDSLVYNEQTNDWEGRWVAVIGNGHPGDFADTLTDGVIYVLDIGTGKIIKKLEAEGKLGPVCAPITGFSSSLSSGVVDHIYAADVSGNIFEWSELNDRWGQSLQIFDSQSTNGGIIYRMDVGLVDHDPWLFYEIGDAEGLSEEATSYRLYAINTTAAGEDDPLTIGDLEQVTPDGNDTSDNAEGWYMDFATDPLERPSTPVLFYNGYLLFCTFEDSTDPCELGITKIYIVNAETGEGAWKNNAKYVEVSGIHVSGITVFDGKVYLGVSGFATEEYLSSVLGEGVDLGRNLLSFTLPEGIPNTPEEGAGTTGGLLFWREWR</sequence>
<dbReference type="Pfam" id="PF01345">
    <property type="entry name" value="DUF11"/>
    <property type="match status" value="1"/>
</dbReference>
<evidence type="ECO:0000256" key="2">
    <source>
        <dbReference type="ARBA" id="ARBA00008387"/>
    </source>
</evidence>
<feature type="domain" description="DUF11" evidence="7">
    <location>
        <begin position="28"/>
        <end position="159"/>
    </location>
</feature>
<dbReference type="NCBIfam" id="TIGR01451">
    <property type="entry name" value="B_ant_repeat"/>
    <property type="match status" value="1"/>
</dbReference>
<accession>G7V5G4</accession>
<protein>
    <submittedName>
        <fullName evidence="9">Pyrrolo-quinoline quinone repeat-containing protein</fullName>
    </submittedName>
</protein>
<keyword evidence="6" id="KW-0281">Fimbrium</keyword>
<dbReference type="InterPro" id="IPR036465">
    <property type="entry name" value="vWFA_dom_sf"/>
</dbReference>
<dbReference type="HOGENOM" id="CLU_276691_0_0_0"/>
<evidence type="ECO:0000256" key="6">
    <source>
        <dbReference type="ARBA" id="ARBA00023263"/>
    </source>
</evidence>
<proteinExistence type="inferred from homology"/>
<dbReference type="InterPro" id="IPR008707">
    <property type="entry name" value="B-propeller_PilY1"/>
</dbReference>
<comment type="subcellular location">
    <subcellularLocation>
        <location evidence="1">Fimbrium</location>
    </subcellularLocation>
</comment>
<gene>
    <name evidence="9" type="ordered locus">Tlie_0045</name>
</gene>
<evidence type="ECO:0000256" key="4">
    <source>
        <dbReference type="ARBA" id="ARBA00022723"/>
    </source>
</evidence>
<dbReference type="Gene3D" id="2.130.10.10">
    <property type="entry name" value="YVTN repeat-like/Quinoprotein amine dehydrogenase"/>
    <property type="match status" value="1"/>
</dbReference>
<dbReference type="InterPro" id="IPR015943">
    <property type="entry name" value="WD40/YVTN_repeat-like_dom_sf"/>
</dbReference>
<dbReference type="AlphaFoldDB" id="G7V5G4"/>
<dbReference type="eggNOG" id="COG3419">
    <property type="taxonomic scope" value="Bacteria"/>
</dbReference>
<evidence type="ECO:0000313" key="9">
    <source>
        <dbReference type="EMBL" id="AER65791.1"/>
    </source>
</evidence>
<dbReference type="Gene3D" id="3.40.50.410">
    <property type="entry name" value="von Willebrand factor, type A domain"/>
    <property type="match status" value="1"/>
</dbReference>
<feature type="domain" description="PilY1 beta-propeller" evidence="8">
    <location>
        <begin position="719"/>
        <end position="847"/>
    </location>
</feature>
<dbReference type="Pfam" id="PF05567">
    <property type="entry name" value="T4P_PilY1"/>
    <property type="match status" value="2"/>
</dbReference>
<dbReference type="GO" id="GO:0009289">
    <property type="term" value="C:pilus"/>
    <property type="evidence" value="ECO:0007669"/>
    <property type="project" value="UniProtKB-SubCell"/>
</dbReference>
<comment type="similarity">
    <text evidence="2">Belongs to the PilY1 family.</text>
</comment>
<dbReference type="InterPro" id="IPR001434">
    <property type="entry name" value="OmcB-like_DUF11"/>
</dbReference>
<dbReference type="InterPro" id="IPR047589">
    <property type="entry name" value="DUF11_rpt"/>
</dbReference>
<dbReference type="GO" id="GO:0046872">
    <property type="term" value="F:metal ion binding"/>
    <property type="evidence" value="ECO:0007669"/>
    <property type="project" value="UniProtKB-KW"/>
</dbReference>
<name>G7V5G4_THELD</name>
<keyword evidence="3" id="KW-1029">Fimbrium biogenesis</keyword>
<dbReference type="KEGG" id="tli:Tlie_0045"/>
<dbReference type="Proteomes" id="UP000005868">
    <property type="component" value="Chromosome"/>
</dbReference>
<evidence type="ECO:0000256" key="5">
    <source>
        <dbReference type="ARBA" id="ARBA00022837"/>
    </source>
</evidence>
<organism evidence="9 10">
    <name type="scientific">Thermovirga lienii (strain ATCC BAA-1197 / DSM 17291 / Cas60314)</name>
    <dbReference type="NCBI Taxonomy" id="580340"/>
    <lineage>
        <taxon>Bacteria</taxon>
        <taxon>Thermotogati</taxon>
        <taxon>Synergistota</taxon>
        <taxon>Synergistia</taxon>
        <taxon>Synergistales</taxon>
        <taxon>Thermovirgaceae</taxon>
        <taxon>Thermovirga</taxon>
    </lineage>
</organism>
<keyword evidence="4" id="KW-0479">Metal-binding</keyword>